<feature type="non-terminal residue" evidence="2">
    <location>
        <position position="320"/>
    </location>
</feature>
<accession>A0A7L4L2V5</accession>
<gene>
    <name evidence="2" type="primary">Gpr179_1</name>
    <name evidence="2" type="ORF">CALWIL_R15230</name>
</gene>
<keyword evidence="3" id="KW-1185">Reference proteome</keyword>
<reference evidence="2 3" key="1">
    <citation type="submission" date="2019-09" db="EMBL/GenBank/DDBJ databases">
        <title>Bird 10,000 Genomes (B10K) Project - Family phase.</title>
        <authorList>
            <person name="Zhang G."/>
        </authorList>
    </citation>
    <scope>NUCLEOTIDE SEQUENCE [LARGE SCALE GENOMIC DNA]</scope>
    <source>
        <strain evidence="2">B10K-OTA-212792</strain>
        <tissue evidence="2">Blood</tissue>
    </source>
</reference>
<feature type="non-terminal residue" evidence="2">
    <location>
        <position position="1"/>
    </location>
</feature>
<feature type="compositionally biased region" description="Polar residues" evidence="1">
    <location>
        <begin position="1"/>
        <end position="10"/>
    </location>
</feature>
<dbReference type="EMBL" id="VWPU01010602">
    <property type="protein sequence ID" value="NXY59351.1"/>
    <property type="molecule type" value="Genomic_DNA"/>
</dbReference>
<feature type="region of interest" description="Disordered" evidence="1">
    <location>
        <begin position="1"/>
        <end position="320"/>
    </location>
</feature>
<evidence type="ECO:0000313" key="3">
    <source>
        <dbReference type="Proteomes" id="UP000576729"/>
    </source>
</evidence>
<sequence>EQLEGTSGSFQPRDQPEEEQPPAKPTPSSPRRSPGSVQGAAGAKPRAEVRPPGSLGIPAGRGALLRQEAIAPQEDGGILESPEKALEKGSSQAEGVPGRSWSGAGSAAGGQGELRPGGMRGDSSSKPGICPGEQREGRASGKGGSEGDSQLSPGTEKPPELPKAAPEQAEVGRAEVCPWESREQGRGVRAEICPWDAEGAPPQQEGQRSPKPGEGVGQPGMGLPGKPPALPKPSSQRAGTMESKKANICPWEAEDKPRPKTEICPWEEAAAPLGKERLRQDTHGTSKGEEKVGSRALEKGKQPPAKSLPKAPSGKSQSSE</sequence>
<feature type="compositionally biased region" description="Basic and acidic residues" evidence="1">
    <location>
        <begin position="274"/>
        <end position="301"/>
    </location>
</feature>
<evidence type="ECO:0000256" key="1">
    <source>
        <dbReference type="SAM" id="MobiDB-lite"/>
    </source>
</evidence>
<dbReference type="Proteomes" id="UP000576729">
    <property type="component" value="Unassembled WGS sequence"/>
</dbReference>
<feature type="compositionally biased region" description="Basic and acidic residues" evidence="1">
    <location>
        <begin position="180"/>
        <end position="189"/>
    </location>
</feature>
<comment type="caution">
    <text evidence="2">The sequence shown here is derived from an EMBL/GenBank/DDBJ whole genome shotgun (WGS) entry which is preliminary data.</text>
</comment>
<proteinExistence type="predicted"/>
<feature type="compositionally biased region" description="Gly residues" evidence="1">
    <location>
        <begin position="214"/>
        <end position="223"/>
    </location>
</feature>
<protein>
    <submittedName>
        <fullName evidence="2">GP179 protein</fullName>
    </submittedName>
</protein>
<name>A0A7L4L2V5_9CORV</name>
<dbReference type="AlphaFoldDB" id="A0A7L4L2V5"/>
<evidence type="ECO:0000313" key="2">
    <source>
        <dbReference type="EMBL" id="NXY59351.1"/>
    </source>
</evidence>
<organism evidence="2 3">
    <name type="scientific">Callaeas wilsoni</name>
    <name type="common">North Island kokako</name>
    <dbReference type="NCBI Taxonomy" id="1347786"/>
    <lineage>
        <taxon>Eukaryota</taxon>
        <taxon>Metazoa</taxon>
        <taxon>Chordata</taxon>
        <taxon>Craniata</taxon>
        <taxon>Vertebrata</taxon>
        <taxon>Euteleostomi</taxon>
        <taxon>Archelosauria</taxon>
        <taxon>Archosauria</taxon>
        <taxon>Dinosauria</taxon>
        <taxon>Saurischia</taxon>
        <taxon>Theropoda</taxon>
        <taxon>Coelurosauria</taxon>
        <taxon>Aves</taxon>
        <taxon>Neognathae</taxon>
        <taxon>Neoaves</taxon>
        <taxon>Telluraves</taxon>
        <taxon>Australaves</taxon>
        <taxon>Passeriformes</taxon>
        <taxon>Corvoidea</taxon>
        <taxon>Callaeidae</taxon>
        <taxon>Callaeas</taxon>
    </lineage>
</organism>